<evidence type="ECO:0000256" key="1">
    <source>
        <dbReference type="ARBA" id="ARBA00022801"/>
    </source>
</evidence>
<dbReference type="GO" id="GO:0005829">
    <property type="term" value="C:cytosol"/>
    <property type="evidence" value="ECO:0007669"/>
    <property type="project" value="TreeGrafter"/>
</dbReference>
<dbReference type="InterPro" id="IPR023186">
    <property type="entry name" value="IUNH"/>
</dbReference>
<sequence>MKLIIDTDPGIDDALAIAYAAAAPEIELLGLSTVFGNTQVHQSSRNARYVLHLLGLDVPVAEGAALPRGASDYHPSVAVHGAEGFGHVTEIPQIGQNHPESAAEFLVRMAREHAGELIVCAIGPLTNIADAMRLDPGFAGNLNRLVIMGGSVFNGGNVTAAAEANIYHDPVAADEVLAAGAEVTLVGLDVTLGTLYDAGDFDLLSGAAPKVGGFLREISQFYLEFYRNSVGIEGCGLHDSTAVIACTHPQLFDTVQTGLHVAQDGDEIGATRMDSSRPDVAVCRTVAAREVIDLFTQRVASLH</sequence>
<protein>
    <submittedName>
        <fullName evidence="4">Inosine-uridine nucleoside N-ribohydrolase</fullName>
    </submittedName>
</protein>
<dbReference type="Gene3D" id="3.90.245.10">
    <property type="entry name" value="Ribonucleoside hydrolase-like"/>
    <property type="match status" value="1"/>
</dbReference>
<dbReference type="PANTHER" id="PTHR12304:SF4">
    <property type="entry name" value="URIDINE NUCLEOSIDASE"/>
    <property type="match status" value="1"/>
</dbReference>
<feature type="domain" description="Inosine/uridine-preferring nucleoside hydrolase" evidence="3">
    <location>
        <begin position="3"/>
        <end position="291"/>
    </location>
</feature>
<dbReference type="CDD" id="cd02650">
    <property type="entry name" value="nuc_hydro_CaPnhB"/>
    <property type="match status" value="1"/>
</dbReference>
<keyword evidence="5" id="KW-1185">Reference proteome</keyword>
<reference evidence="4 5" key="1">
    <citation type="submission" date="2016-10" db="EMBL/GenBank/DDBJ databases">
        <authorList>
            <person name="de Groot N.N."/>
        </authorList>
    </citation>
    <scope>NUCLEOTIDE SEQUENCE [LARGE SCALE GENOMIC DNA]</scope>
    <source>
        <strain evidence="4 5">DSM 29340</strain>
    </source>
</reference>
<dbReference type="Pfam" id="PF01156">
    <property type="entry name" value="IU_nuc_hydro"/>
    <property type="match status" value="1"/>
</dbReference>
<dbReference type="EMBL" id="FNYD01000001">
    <property type="protein sequence ID" value="SEI48859.1"/>
    <property type="molecule type" value="Genomic_DNA"/>
</dbReference>
<evidence type="ECO:0000259" key="3">
    <source>
        <dbReference type="Pfam" id="PF01156"/>
    </source>
</evidence>
<dbReference type="GO" id="GO:0006152">
    <property type="term" value="P:purine nucleoside catabolic process"/>
    <property type="evidence" value="ECO:0007669"/>
    <property type="project" value="TreeGrafter"/>
</dbReference>
<dbReference type="SUPFAM" id="SSF53590">
    <property type="entry name" value="Nucleoside hydrolase"/>
    <property type="match status" value="1"/>
</dbReference>
<keyword evidence="2" id="KW-0326">Glycosidase</keyword>
<proteinExistence type="predicted"/>
<keyword evidence="1 4" id="KW-0378">Hydrolase</keyword>
<evidence type="ECO:0000256" key="2">
    <source>
        <dbReference type="ARBA" id="ARBA00023295"/>
    </source>
</evidence>
<dbReference type="InterPro" id="IPR001910">
    <property type="entry name" value="Inosine/uridine_hydrolase_dom"/>
</dbReference>
<dbReference type="Proteomes" id="UP000199379">
    <property type="component" value="Unassembled WGS sequence"/>
</dbReference>
<evidence type="ECO:0000313" key="5">
    <source>
        <dbReference type="Proteomes" id="UP000199379"/>
    </source>
</evidence>
<dbReference type="InterPro" id="IPR036452">
    <property type="entry name" value="Ribo_hydro-like"/>
</dbReference>
<name>A0A1H6QZ34_9RHOB</name>
<gene>
    <name evidence="4" type="ORF">SAMN05444007_101351</name>
</gene>
<dbReference type="PANTHER" id="PTHR12304">
    <property type="entry name" value="INOSINE-URIDINE PREFERRING NUCLEOSIDE HYDROLASE"/>
    <property type="match status" value="1"/>
</dbReference>
<organism evidence="4 5">
    <name type="scientific">Cribrihabitans marinus</name>
    <dbReference type="NCBI Taxonomy" id="1227549"/>
    <lineage>
        <taxon>Bacteria</taxon>
        <taxon>Pseudomonadati</taxon>
        <taxon>Pseudomonadota</taxon>
        <taxon>Alphaproteobacteria</taxon>
        <taxon>Rhodobacterales</taxon>
        <taxon>Paracoccaceae</taxon>
        <taxon>Cribrihabitans</taxon>
    </lineage>
</organism>
<dbReference type="GO" id="GO:0008477">
    <property type="term" value="F:purine nucleosidase activity"/>
    <property type="evidence" value="ECO:0007669"/>
    <property type="project" value="TreeGrafter"/>
</dbReference>
<dbReference type="STRING" id="1227549.SAMN05444007_101351"/>
<evidence type="ECO:0000313" key="4">
    <source>
        <dbReference type="EMBL" id="SEI48859.1"/>
    </source>
</evidence>
<accession>A0A1H6QZ34</accession>
<dbReference type="OrthoDB" id="9797882at2"/>
<dbReference type="AlphaFoldDB" id="A0A1H6QZ34"/>